<evidence type="ECO:0000313" key="11">
    <source>
        <dbReference type="EMBL" id="TDT71427.1"/>
    </source>
</evidence>
<comment type="similarity">
    <text evidence="2 9">Belongs to the glycosyl hydrolase 10 (cellulase F) family.</text>
</comment>
<keyword evidence="5 9" id="KW-0378">Hydrolase</keyword>
<accession>A0AA46I6A0</accession>
<comment type="catalytic activity">
    <reaction evidence="1 9">
        <text>Endohydrolysis of (1-&gt;4)-beta-D-xylosidic linkages in xylans.</text>
        <dbReference type="EC" id="3.2.1.8"/>
    </reaction>
</comment>
<gene>
    <name evidence="11" type="ORF">EV215_0800</name>
</gene>
<dbReference type="InterPro" id="IPR044846">
    <property type="entry name" value="GH10"/>
</dbReference>
<evidence type="ECO:0000256" key="4">
    <source>
        <dbReference type="ARBA" id="ARBA00022729"/>
    </source>
</evidence>
<dbReference type="SMART" id="SM00633">
    <property type="entry name" value="Glyco_10"/>
    <property type="match status" value="1"/>
</dbReference>
<evidence type="ECO:0000256" key="9">
    <source>
        <dbReference type="RuleBase" id="RU361174"/>
    </source>
</evidence>
<evidence type="ECO:0000256" key="5">
    <source>
        <dbReference type="ARBA" id="ARBA00022801"/>
    </source>
</evidence>
<dbReference type="AlphaFoldDB" id="A0AA46I6A0"/>
<keyword evidence="6 9" id="KW-0119">Carbohydrate metabolism</keyword>
<comment type="caution">
    <text evidence="11">The sequence shown here is derived from an EMBL/GenBank/DDBJ whole genome shotgun (WGS) entry which is preliminary data.</text>
</comment>
<evidence type="ECO:0000256" key="7">
    <source>
        <dbReference type="ARBA" id="ARBA00023295"/>
    </source>
</evidence>
<dbReference type="EC" id="3.2.1.8" evidence="9"/>
<reference evidence="11 12" key="1">
    <citation type="submission" date="2019-03" db="EMBL/GenBank/DDBJ databases">
        <title>Genomic Encyclopedia of Type Strains, Phase IV (KMG-IV): sequencing the most valuable type-strain genomes for metagenomic binning, comparative biology and taxonomic classification.</title>
        <authorList>
            <person name="Goeker M."/>
        </authorList>
    </citation>
    <scope>NUCLEOTIDE SEQUENCE [LARGE SCALE GENOMIC DNA]</scope>
    <source>
        <strain evidence="11 12">DSM 100055</strain>
    </source>
</reference>
<dbReference type="PROSITE" id="PS51760">
    <property type="entry name" value="GH10_2"/>
    <property type="match status" value="1"/>
</dbReference>
<evidence type="ECO:0000259" key="10">
    <source>
        <dbReference type="PROSITE" id="PS51760"/>
    </source>
</evidence>
<keyword evidence="4" id="KW-0732">Signal</keyword>
<dbReference type="InterPro" id="IPR017853">
    <property type="entry name" value="GH"/>
</dbReference>
<dbReference type="PANTHER" id="PTHR31490:SF88">
    <property type="entry name" value="BETA-XYLANASE"/>
    <property type="match status" value="1"/>
</dbReference>
<dbReference type="Proteomes" id="UP000294678">
    <property type="component" value="Unassembled WGS sequence"/>
</dbReference>
<keyword evidence="12" id="KW-1185">Reference proteome</keyword>
<evidence type="ECO:0000256" key="1">
    <source>
        <dbReference type="ARBA" id="ARBA00000681"/>
    </source>
</evidence>
<dbReference type="EMBL" id="SOBG01000003">
    <property type="protein sequence ID" value="TDT71427.1"/>
    <property type="molecule type" value="Genomic_DNA"/>
</dbReference>
<keyword evidence="3" id="KW-0858">Xylan degradation</keyword>
<dbReference type="PANTHER" id="PTHR31490">
    <property type="entry name" value="GLYCOSYL HYDROLASE"/>
    <property type="match status" value="1"/>
</dbReference>
<dbReference type="SUPFAM" id="SSF51445">
    <property type="entry name" value="(Trans)glycosidases"/>
    <property type="match status" value="1"/>
</dbReference>
<evidence type="ECO:0000256" key="8">
    <source>
        <dbReference type="ARBA" id="ARBA00023326"/>
    </source>
</evidence>
<evidence type="ECO:0000256" key="3">
    <source>
        <dbReference type="ARBA" id="ARBA00022651"/>
    </source>
</evidence>
<protein>
    <recommendedName>
        <fullName evidence="9">Beta-xylanase</fullName>
        <ecNumber evidence="9">3.2.1.8</ecNumber>
    </recommendedName>
</protein>
<keyword evidence="8 9" id="KW-0624">Polysaccharide degradation</keyword>
<dbReference type="GO" id="GO:0045493">
    <property type="term" value="P:xylan catabolic process"/>
    <property type="evidence" value="ECO:0007669"/>
    <property type="project" value="UniProtKB-KW"/>
</dbReference>
<sequence>MFKKFFCFIILLVFSNCNKIIDNTEDKSLRKYAKNSNILIGTAIESIQLEDIKFAETLKREFNYITPENSMKWGFIHSKRYEFDFDRADKIVDFALKNNMKVRGHTLIWHIENPEWLLKLENDTSVNFENILAYHIKTVVKHYKGKVYAWDVINEALEYNRYKETFWYKNIGEDYIEKALKWTHKEDPNAKLFINDNMIEEINPKSDFLYELVNNLLSKNVPLDGIGFQFHLKLNNSLDMESVEKNIKRFLELGLEINFTEVDIETEGELTEEKLEKQATIYKKLMILVKKYDKVTAFTTWGLSDKYSWIVREYDNKNPGLIFDEEFNPKLAYYKIKEILQLP</sequence>
<name>A0AA46I6A0_9FUSO</name>
<keyword evidence="7 9" id="KW-0326">Glycosidase</keyword>
<evidence type="ECO:0000313" key="12">
    <source>
        <dbReference type="Proteomes" id="UP000294678"/>
    </source>
</evidence>
<dbReference type="InterPro" id="IPR001000">
    <property type="entry name" value="GH10_dom"/>
</dbReference>
<evidence type="ECO:0000256" key="2">
    <source>
        <dbReference type="ARBA" id="ARBA00007495"/>
    </source>
</evidence>
<organism evidence="11 12">
    <name type="scientific">Hypnocyclicus thermotrophus</name>
    <dbReference type="NCBI Taxonomy" id="1627895"/>
    <lineage>
        <taxon>Bacteria</taxon>
        <taxon>Fusobacteriati</taxon>
        <taxon>Fusobacteriota</taxon>
        <taxon>Fusobacteriia</taxon>
        <taxon>Fusobacteriales</taxon>
        <taxon>Fusobacteriaceae</taxon>
        <taxon>Hypnocyclicus</taxon>
    </lineage>
</organism>
<evidence type="ECO:0000256" key="6">
    <source>
        <dbReference type="ARBA" id="ARBA00023277"/>
    </source>
</evidence>
<dbReference type="GO" id="GO:0031176">
    <property type="term" value="F:endo-1,4-beta-xylanase activity"/>
    <property type="evidence" value="ECO:0007669"/>
    <property type="project" value="UniProtKB-EC"/>
</dbReference>
<proteinExistence type="inferred from homology"/>
<feature type="domain" description="GH10" evidence="10">
    <location>
        <begin position="23"/>
        <end position="339"/>
    </location>
</feature>
<dbReference type="PRINTS" id="PR00134">
    <property type="entry name" value="GLHYDRLASE10"/>
</dbReference>
<dbReference type="RefSeq" id="WP_166667341.1">
    <property type="nucleotide sequence ID" value="NZ_SOBG01000003.1"/>
</dbReference>
<dbReference type="Gene3D" id="3.20.20.80">
    <property type="entry name" value="Glycosidases"/>
    <property type="match status" value="1"/>
</dbReference>
<dbReference type="Pfam" id="PF00331">
    <property type="entry name" value="Glyco_hydro_10"/>
    <property type="match status" value="1"/>
</dbReference>